<accession>A0AAD1U9W6</accession>
<keyword evidence="3" id="KW-0808">Transferase</keyword>
<dbReference type="PROSITE" id="PS50088">
    <property type="entry name" value="ANK_REPEAT"/>
    <property type="match status" value="2"/>
</dbReference>
<dbReference type="InterPro" id="IPR011009">
    <property type="entry name" value="Kinase-like_dom_sf"/>
</dbReference>
<dbReference type="AlphaFoldDB" id="A0AAD1U9W6"/>
<dbReference type="SMART" id="SM00248">
    <property type="entry name" value="ANK"/>
    <property type="match status" value="3"/>
</dbReference>
<feature type="repeat" description="ANK" evidence="7">
    <location>
        <begin position="379"/>
        <end position="412"/>
    </location>
</feature>
<dbReference type="InterPro" id="IPR045270">
    <property type="entry name" value="STKc_AGC"/>
</dbReference>
<feature type="region of interest" description="Disordered" evidence="9">
    <location>
        <begin position="1"/>
        <end position="52"/>
    </location>
</feature>
<feature type="compositionally biased region" description="Basic and acidic residues" evidence="9">
    <location>
        <begin position="19"/>
        <end position="28"/>
    </location>
</feature>
<dbReference type="InterPro" id="IPR000719">
    <property type="entry name" value="Prot_kinase_dom"/>
</dbReference>
<dbReference type="Proteomes" id="UP001295684">
    <property type="component" value="Unassembled WGS sequence"/>
</dbReference>
<dbReference type="InterPro" id="IPR017441">
    <property type="entry name" value="Protein_kinase_ATP_BS"/>
</dbReference>
<feature type="region of interest" description="Disordered" evidence="9">
    <location>
        <begin position="80"/>
        <end position="214"/>
    </location>
</feature>
<feature type="region of interest" description="Disordered" evidence="9">
    <location>
        <begin position="797"/>
        <end position="820"/>
    </location>
</feature>
<feature type="binding site" evidence="8">
    <location>
        <position position="885"/>
    </location>
    <ligand>
        <name>ATP</name>
        <dbReference type="ChEBI" id="CHEBI:30616"/>
    </ligand>
</feature>
<dbReference type="PROSITE" id="PS50011">
    <property type="entry name" value="PROTEIN_KINASE_DOM"/>
    <property type="match status" value="1"/>
</dbReference>
<keyword evidence="5" id="KW-0418">Kinase</keyword>
<keyword evidence="12" id="KW-1185">Reference proteome</keyword>
<dbReference type="GO" id="GO:0005524">
    <property type="term" value="F:ATP binding"/>
    <property type="evidence" value="ECO:0007669"/>
    <property type="project" value="UniProtKB-UniRule"/>
</dbReference>
<comment type="caution">
    <text evidence="11">The sequence shown here is derived from an EMBL/GenBank/DDBJ whole genome shotgun (WGS) entry which is preliminary data.</text>
</comment>
<name>A0AAD1U9W6_EUPCR</name>
<dbReference type="SUPFAM" id="SSF48403">
    <property type="entry name" value="Ankyrin repeat"/>
    <property type="match status" value="1"/>
</dbReference>
<dbReference type="Gene3D" id="1.25.40.20">
    <property type="entry name" value="Ankyrin repeat-containing domain"/>
    <property type="match status" value="1"/>
</dbReference>
<evidence type="ECO:0000256" key="1">
    <source>
        <dbReference type="ARBA" id="ARBA00022527"/>
    </source>
</evidence>
<dbReference type="PROSITE" id="PS50297">
    <property type="entry name" value="ANK_REP_REGION"/>
    <property type="match status" value="2"/>
</dbReference>
<dbReference type="PROSITE" id="PS00107">
    <property type="entry name" value="PROTEIN_KINASE_ATP"/>
    <property type="match status" value="1"/>
</dbReference>
<feature type="compositionally biased region" description="Acidic residues" evidence="9">
    <location>
        <begin position="809"/>
        <end position="819"/>
    </location>
</feature>
<evidence type="ECO:0000256" key="4">
    <source>
        <dbReference type="ARBA" id="ARBA00022741"/>
    </source>
</evidence>
<feature type="compositionally biased region" description="Polar residues" evidence="9">
    <location>
        <begin position="198"/>
        <end position="214"/>
    </location>
</feature>
<feature type="region of interest" description="Disordered" evidence="9">
    <location>
        <begin position="533"/>
        <end position="554"/>
    </location>
</feature>
<feature type="compositionally biased region" description="Basic and acidic residues" evidence="9">
    <location>
        <begin position="106"/>
        <end position="145"/>
    </location>
</feature>
<evidence type="ECO:0000256" key="7">
    <source>
        <dbReference type="PROSITE-ProRule" id="PRU00023"/>
    </source>
</evidence>
<gene>
    <name evidence="11" type="ORF">ECRASSUSDP1_LOCUS6387</name>
</gene>
<dbReference type="Gene3D" id="3.30.200.20">
    <property type="entry name" value="Phosphorylase Kinase, domain 1"/>
    <property type="match status" value="1"/>
</dbReference>
<feature type="region of interest" description="Disordered" evidence="9">
    <location>
        <begin position="291"/>
        <end position="323"/>
    </location>
</feature>
<dbReference type="Pfam" id="PF00069">
    <property type="entry name" value="Pkinase"/>
    <property type="match status" value="1"/>
</dbReference>
<keyword evidence="1" id="KW-0723">Serine/threonine-protein kinase</keyword>
<feature type="region of interest" description="Disordered" evidence="9">
    <location>
        <begin position="602"/>
        <end position="676"/>
    </location>
</feature>
<dbReference type="InterPro" id="IPR036770">
    <property type="entry name" value="Ankyrin_rpt-contain_sf"/>
</dbReference>
<reference evidence="11" key="1">
    <citation type="submission" date="2023-07" db="EMBL/GenBank/DDBJ databases">
        <authorList>
            <consortium name="AG Swart"/>
            <person name="Singh M."/>
            <person name="Singh A."/>
            <person name="Seah K."/>
            <person name="Emmerich C."/>
        </authorList>
    </citation>
    <scope>NUCLEOTIDE SEQUENCE</scope>
    <source>
        <strain evidence="11">DP1</strain>
    </source>
</reference>
<feature type="repeat" description="ANK" evidence="7">
    <location>
        <begin position="413"/>
        <end position="445"/>
    </location>
</feature>
<evidence type="ECO:0000259" key="10">
    <source>
        <dbReference type="PROSITE" id="PS50011"/>
    </source>
</evidence>
<sequence>MEYSSLIDKGGDFKYGQNAKDKADESSIKIRSYYQPANKERRGLEKREERKLLNKTSAQVKVQFPSKMSRQNNFAISRFANESVKRSRAEGEQLANKLKNNNSKGGLRDRSRDFVASKRRDPSVKFPRTSKEYQFTKKEKTDGNKRKGSGSNSPIPFKNKNYRHNKSRKYPKLTGVGYPSSLRNKSLKKFPDKPSPTPTMSFDSDSSKIKPQSSINRFYKSRIAVASKSKLSEANKSSRSIGHRTVQSHEDNIRIDHVEAVAKREIPVLPRKATPSNVRSKSTSERTFYFTSAQEASDEPGHSRGLSNYEGTRRRSKQSVKEYQASRYSARSCDHVKDYMLKKKEKDTLFRYLQQGGNIVEFERYIKSETPDLNCRNEDWLTPLHVCAQTNMSTAWISILLRHGADINRRTPNNKTALHFVCENGNSNVAALLLKWRADCSIKDNDQNTPLLIAKAMNHKDLIKLLQTKSKDLVVKAKYSKYPRGMDIAKKLSTSRKRPVRADKSKKRFHTNFQSNSSKKLLKNKQYSGFLNKGSKKDSISNSKHLNKAKLAPEDKLRLDNRDIPIHSKRNSSPLSNFTTDYNTRRVKKSHLYRPSATYSLEIDSPTPGVPVSKLPLQLRSPNASGAKDSTTEKSVRVKYQDMEPNTTNRYRRSNVSNYEASARQTPHEAHSETQQRQDFLNYINISKDGSALRGATPHQNDSKKQSLYQGGFSKDDRQPEATAEFNHPRTVERPEKAEVLPERGNKAESIASSQEEHKKSTSTSKGLSSDTPCPDLDQDIAPEIAEFSLKSRTLNQSKPSVRHRYADLEDEDDDDSDEEQKVYYRGRGISKEMQETEIPEQYRLDKGKDLTPQMFEIQSLLGKGAFGKVYLVTKKDTGKPYAMKVLSKDQIIQNRITRYALSEKNVMSRVPHPFIVGLNYAFQTQEFLYLILDYCPGGNIGDLLDRVNNLEEEQAKMYTCEIVLALEELHKNDIIYRDLKPDNVVIDHEGHVRLTDFGLAKENVQDDTLAMSFCGSTAYLAPEMIQRTGHGKAVDWYLLGILVYEMITGIPPFYCNDKNKMMKNILTKPLKLPRFASSKCRSILKMLLTKDPEKRLGSGKYDAKIVKSHPWFEDVNWEDVYNRRLPVPQDINYEKNDESANVLSSRLIRYQNDDDMKVHTQEDEYIEGWSYHHELAQQEFI</sequence>
<dbReference type="FunFam" id="1.10.510.10:FF:000465">
    <property type="entry name" value="Non-specific serine/threonine protein kinase"/>
    <property type="match status" value="1"/>
</dbReference>
<dbReference type="CDD" id="cd05123">
    <property type="entry name" value="STKc_AGC"/>
    <property type="match status" value="1"/>
</dbReference>
<feature type="compositionally biased region" description="Polar residues" evidence="9">
    <location>
        <begin position="644"/>
        <end position="665"/>
    </location>
</feature>
<feature type="compositionally biased region" description="Basic and acidic residues" evidence="9">
    <location>
        <begin position="630"/>
        <end position="642"/>
    </location>
</feature>
<dbReference type="FunFam" id="3.30.200.20:FF:000042">
    <property type="entry name" value="Aurora kinase A"/>
    <property type="match status" value="1"/>
</dbReference>
<organism evidence="11 12">
    <name type="scientific">Euplotes crassus</name>
    <dbReference type="NCBI Taxonomy" id="5936"/>
    <lineage>
        <taxon>Eukaryota</taxon>
        <taxon>Sar</taxon>
        <taxon>Alveolata</taxon>
        <taxon>Ciliophora</taxon>
        <taxon>Intramacronucleata</taxon>
        <taxon>Spirotrichea</taxon>
        <taxon>Hypotrichia</taxon>
        <taxon>Euplotida</taxon>
        <taxon>Euplotidae</taxon>
        <taxon>Moneuplotes</taxon>
    </lineage>
</organism>
<feature type="compositionally biased region" description="Basic and acidic residues" evidence="9">
    <location>
        <begin position="727"/>
        <end position="747"/>
    </location>
</feature>
<feature type="region of interest" description="Disordered" evidence="9">
    <location>
        <begin position="228"/>
        <end position="248"/>
    </location>
</feature>
<evidence type="ECO:0000256" key="8">
    <source>
        <dbReference type="PROSITE-ProRule" id="PRU10141"/>
    </source>
</evidence>
<evidence type="ECO:0000256" key="6">
    <source>
        <dbReference type="ARBA" id="ARBA00022840"/>
    </source>
</evidence>
<dbReference type="Gene3D" id="1.10.510.10">
    <property type="entry name" value="Transferase(Phosphotransferase) domain 1"/>
    <property type="match status" value="1"/>
</dbReference>
<feature type="domain" description="Protein kinase" evidence="10">
    <location>
        <begin position="856"/>
        <end position="1113"/>
    </location>
</feature>
<evidence type="ECO:0000256" key="9">
    <source>
        <dbReference type="SAM" id="MobiDB-lite"/>
    </source>
</evidence>
<keyword evidence="2" id="KW-0597">Phosphoprotein</keyword>
<dbReference type="Pfam" id="PF12796">
    <property type="entry name" value="Ank_2"/>
    <property type="match status" value="1"/>
</dbReference>
<keyword evidence="4 8" id="KW-0547">Nucleotide-binding</keyword>
<keyword evidence="7" id="KW-0040">ANK repeat</keyword>
<evidence type="ECO:0000256" key="5">
    <source>
        <dbReference type="ARBA" id="ARBA00022777"/>
    </source>
</evidence>
<dbReference type="PANTHER" id="PTHR24351">
    <property type="entry name" value="RIBOSOMAL PROTEIN S6 KINASE"/>
    <property type="match status" value="1"/>
</dbReference>
<dbReference type="EMBL" id="CAMPGE010006191">
    <property type="protein sequence ID" value="CAI2365037.1"/>
    <property type="molecule type" value="Genomic_DNA"/>
</dbReference>
<evidence type="ECO:0000256" key="2">
    <source>
        <dbReference type="ARBA" id="ARBA00022553"/>
    </source>
</evidence>
<dbReference type="InterPro" id="IPR002110">
    <property type="entry name" value="Ankyrin_rpt"/>
</dbReference>
<feature type="compositionally biased region" description="Low complexity" evidence="9">
    <location>
        <begin position="96"/>
        <end position="105"/>
    </location>
</feature>
<dbReference type="GO" id="GO:0004674">
    <property type="term" value="F:protein serine/threonine kinase activity"/>
    <property type="evidence" value="ECO:0007669"/>
    <property type="project" value="UniProtKB-KW"/>
</dbReference>
<dbReference type="SUPFAM" id="SSF56112">
    <property type="entry name" value="Protein kinase-like (PK-like)"/>
    <property type="match status" value="1"/>
</dbReference>
<feature type="compositionally biased region" description="Low complexity" evidence="9">
    <location>
        <begin position="762"/>
        <end position="772"/>
    </location>
</feature>
<feature type="compositionally biased region" description="Basic and acidic residues" evidence="9">
    <location>
        <begin position="38"/>
        <end position="52"/>
    </location>
</feature>
<evidence type="ECO:0000313" key="12">
    <source>
        <dbReference type="Proteomes" id="UP001295684"/>
    </source>
</evidence>
<dbReference type="SMART" id="SM00220">
    <property type="entry name" value="S_TKc"/>
    <property type="match status" value="1"/>
</dbReference>
<feature type="compositionally biased region" description="Basic residues" evidence="9">
    <location>
        <begin position="160"/>
        <end position="171"/>
    </location>
</feature>
<proteinExistence type="predicted"/>
<dbReference type="PROSITE" id="PS00108">
    <property type="entry name" value="PROTEIN_KINASE_ST"/>
    <property type="match status" value="1"/>
</dbReference>
<feature type="region of interest" description="Disordered" evidence="9">
    <location>
        <begin position="691"/>
        <end position="779"/>
    </location>
</feature>
<keyword evidence="6 8" id="KW-0067">ATP-binding</keyword>
<dbReference type="InterPro" id="IPR008271">
    <property type="entry name" value="Ser/Thr_kinase_AS"/>
</dbReference>
<protein>
    <recommendedName>
        <fullName evidence="10">Protein kinase domain-containing protein</fullName>
    </recommendedName>
</protein>
<evidence type="ECO:0000256" key="3">
    <source>
        <dbReference type="ARBA" id="ARBA00022679"/>
    </source>
</evidence>
<evidence type="ECO:0000313" key="11">
    <source>
        <dbReference type="EMBL" id="CAI2365037.1"/>
    </source>
</evidence>
<feature type="compositionally biased region" description="Basic and acidic residues" evidence="9">
    <location>
        <begin position="666"/>
        <end position="676"/>
    </location>
</feature>